<gene>
    <name evidence="2" type="ORF">CEXT_50521</name>
</gene>
<accession>A0AAV4MJ42</accession>
<evidence type="ECO:0000313" key="2">
    <source>
        <dbReference type="EMBL" id="GIX72021.1"/>
    </source>
</evidence>
<comment type="caution">
    <text evidence="2">The sequence shown here is derived from an EMBL/GenBank/DDBJ whole genome shotgun (WGS) entry which is preliminary data.</text>
</comment>
<reference evidence="2 3" key="1">
    <citation type="submission" date="2021-06" db="EMBL/GenBank/DDBJ databases">
        <title>Caerostris extrusa draft genome.</title>
        <authorList>
            <person name="Kono N."/>
            <person name="Arakawa K."/>
        </authorList>
    </citation>
    <scope>NUCLEOTIDE SEQUENCE [LARGE SCALE GENOMIC DNA]</scope>
</reference>
<organism evidence="2 3">
    <name type="scientific">Caerostris extrusa</name>
    <name type="common">Bark spider</name>
    <name type="synonym">Caerostris bankana</name>
    <dbReference type="NCBI Taxonomy" id="172846"/>
    <lineage>
        <taxon>Eukaryota</taxon>
        <taxon>Metazoa</taxon>
        <taxon>Ecdysozoa</taxon>
        <taxon>Arthropoda</taxon>
        <taxon>Chelicerata</taxon>
        <taxon>Arachnida</taxon>
        <taxon>Araneae</taxon>
        <taxon>Araneomorphae</taxon>
        <taxon>Entelegynae</taxon>
        <taxon>Araneoidea</taxon>
        <taxon>Araneidae</taxon>
        <taxon>Caerostris</taxon>
    </lineage>
</organism>
<feature type="compositionally biased region" description="Polar residues" evidence="1">
    <location>
        <begin position="69"/>
        <end position="84"/>
    </location>
</feature>
<keyword evidence="3" id="KW-1185">Reference proteome</keyword>
<dbReference type="EMBL" id="BPLR01002275">
    <property type="protein sequence ID" value="GIX72021.1"/>
    <property type="molecule type" value="Genomic_DNA"/>
</dbReference>
<dbReference type="AlphaFoldDB" id="A0AAV4MJ42"/>
<name>A0AAV4MJ42_CAEEX</name>
<dbReference type="Proteomes" id="UP001054945">
    <property type="component" value="Unassembled WGS sequence"/>
</dbReference>
<protein>
    <submittedName>
        <fullName evidence="2">Uncharacterized protein</fullName>
    </submittedName>
</protein>
<evidence type="ECO:0000256" key="1">
    <source>
        <dbReference type="SAM" id="MobiDB-lite"/>
    </source>
</evidence>
<feature type="region of interest" description="Disordered" evidence="1">
    <location>
        <begin position="60"/>
        <end position="84"/>
    </location>
</feature>
<proteinExistence type="predicted"/>
<sequence length="84" mass="9239">MSARIAGPHMYESFSNGAMGCTKVIRLTSKVIECSKKMTGYQFMHSLSLIPQDKKTSWELSLPGEHSRGTQSDICTGDNGQRAN</sequence>
<evidence type="ECO:0000313" key="3">
    <source>
        <dbReference type="Proteomes" id="UP001054945"/>
    </source>
</evidence>